<proteinExistence type="predicted"/>
<gene>
    <name evidence="4" type="ORF">AJ80_03874</name>
</gene>
<sequence length="205" mass="20858">MARATLISLLALSASIGVNAKIGYDGCQSMTTTNQNGYDYYMYYLPDTGEVCENPDCGGGRAPPKYDKPWCGAYTGTDSYVASYIDLPTPTPEPTPSSYPEETTSTSAADTSVPTYDAPVPTYEVPPVSSTTEAGYPTTQAPITTAPGTLTPVPSGTGTISHPGNNATVTTGLTPPSHTGGAAIMNAASGIMAAGLVAVAGVLAM</sequence>
<comment type="caution">
    <text evidence="4">The sequence shown here is derived from an EMBL/GenBank/DDBJ whole genome shotgun (WGS) entry which is preliminary data.</text>
</comment>
<feature type="region of interest" description="Disordered" evidence="1">
    <location>
        <begin position="140"/>
        <end position="168"/>
    </location>
</feature>
<dbReference type="STRING" id="1447883.A0A2B7YEN4"/>
<keyword evidence="2" id="KW-1133">Transmembrane helix</keyword>
<feature type="region of interest" description="Disordered" evidence="1">
    <location>
        <begin position="87"/>
        <end position="118"/>
    </location>
</feature>
<evidence type="ECO:0000256" key="1">
    <source>
        <dbReference type="SAM" id="MobiDB-lite"/>
    </source>
</evidence>
<accession>A0A2B7YEN4</accession>
<feature type="transmembrane region" description="Helical" evidence="2">
    <location>
        <begin position="183"/>
        <end position="204"/>
    </location>
</feature>
<keyword evidence="2" id="KW-0472">Membrane</keyword>
<protein>
    <recommendedName>
        <fullName evidence="6">Siderophore biosynthesis enzyme</fullName>
    </recommendedName>
</protein>
<dbReference type="EMBL" id="PDNA01000046">
    <property type="protein sequence ID" value="PGH19539.1"/>
    <property type="molecule type" value="Genomic_DNA"/>
</dbReference>
<evidence type="ECO:0000313" key="4">
    <source>
        <dbReference type="EMBL" id="PGH19539.1"/>
    </source>
</evidence>
<evidence type="ECO:0000256" key="3">
    <source>
        <dbReference type="SAM" id="SignalP"/>
    </source>
</evidence>
<reference evidence="4 5" key="1">
    <citation type="submission" date="2017-10" db="EMBL/GenBank/DDBJ databases">
        <title>Comparative genomics in systemic dimorphic fungi from Ajellomycetaceae.</title>
        <authorList>
            <person name="Munoz J.F."/>
            <person name="Mcewen J.G."/>
            <person name="Clay O.K."/>
            <person name="Cuomo C.A."/>
        </authorList>
    </citation>
    <scope>NUCLEOTIDE SEQUENCE [LARGE SCALE GENOMIC DNA]</scope>
    <source>
        <strain evidence="4 5">UAMH7299</strain>
    </source>
</reference>
<evidence type="ECO:0000256" key="2">
    <source>
        <dbReference type="SAM" id="Phobius"/>
    </source>
</evidence>
<feature type="compositionally biased region" description="Low complexity" evidence="1">
    <location>
        <begin position="98"/>
        <end position="112"/>
    </location>
</feature>
<feature type="signal peptide" evidence="3">
    <location>
        <begin position="1"/>
        <end position="20"/>
    </location>
</feature>
<evidence type="ECO:0008006" key="6">
    <source>
        <dbReference type="Google" id="ProtNLM"/>
    </source>
</evidence>
<feature type="chain" id="PRO_5013265022" description="Siderophore biosynthesis enzyme" evidence="3">
    <location>
        <begin position="21"/>
        <end position="205"/>
    </location>
</feature>
<name>A0A2B7YEN4_POLH7</name>
<dbReference type="OrthoDB" id="3942074at2759"/>
<dbReference type="AlphaFoldDB" id="A0A2B7YEN4"/>
<keyword evidence="2" id="KW-0812">Transmembrane</keyword>
<keyword evidence="3" id="KW-0732">Signal</keyword>
<dbReference type="Proteomes" id="UP000224634">
    <property type="component" value="Unassembled WGS sequence"/>
</dbReference>
<organism evidence="4 5">
    <name type="scientific">Polytolypa hystricis (strain UAMH7299)</name>
    <dbReference type="NCBI Taxonomy" id="1447883"/>
    <lineage>
        <taxon>Eukaryota</taxon>
        <taxon>Fungi</taxon>
        <taxon>Dikarya</taxon>
        <taxon>Ascomycota</taxon>
        <taxon>Pezizomycotina</taxon>
        <taxon>Eurotiomycetes</taxon>
        <taxon>Eurotiomycetidae</taxon>
        <taxon>Onygenales</taxon>
        <taxon>Onygenales incertae sedis</taxon>
        <taxon>Polytolypa</taxon>
    </lineage>
</organism>
<evidence type="ECO:0000313" key="5">
    <source>
        <dbReference type="Proteomes" id="UP000224634"/>
    </source>
</evidence>
<keyword evidence="5" id="KW-1185">Reference proteome</keyword>